<evidence type="ECO:0000256" key="3">
    <source>
        <dbReference type="SAM" id="MobiDB-lite"/>
    </source>
</evidence>
<dbReference type="PANTHER" id="PTHR47114">
    <property type="match status" value="1"/>
</dbReference>
<keyword evidence="1" id="KW-0433">Leucine-rich repeat</keyword>
<feature type="region of interest" description="Disordered" evidence="3">
    <location>
        <begin position="228"/>
        <end position="247"/>
    </location>
</feature>
<dbReference type="SMART" id="SM00364">
    <property type="entry name" value="LRR_BAC"/>
    <property type="match status" value="4"/>
</dbReference>
<sequence>MSSVETPRPKIRLNEADQEPVLSFRSGPVAGPEPGSVAGSDDSPPYELPPSPQDSARLEEICQSMFDQDPGLQVLKLSEPLQGELDFHFLGDRAVREIELAEHGHVTRLTGLPATLQTLTCVHNELQELADLPASLTAIHVSHNHLSTLDFSQTSQLRVIRAEHNRLYSVDDLPSTLEELYVSHNRLSELNLIGLTQLRILHCEHNRHPLILKHVPSQPMQIVMDDGPLNQLQPETGETEPPPQNKAPKIDYVQALNSYMAYKTKYETSARRWRLAKKGASKKTKNPGHPPCVHCAANVGMTFSYKDQQYHAQCGATVSLKNCDFDIHLKAGAFVDFHSFLEEETAKYDQEKQAFMQQKMQTLFGYLPEKDSAELFKRRLEAYVEDAQFHDILVQDFTNMYHNPARQDLIDKELKRMAEIKADIATSLHNYRTDPANRALLHAAVEEHVQSLVPVIQRLRSLKYPVMEMNTTLNQEGEPVCASLFQCGFDLERLTYTLQAPEVVTYQV</sequence>
<keyword evidence="2" id="KW-0677">Repeat</keyword>
<dbReference type="SUPFAM" id="SSF52058">
    <property type="entry name" value="L domain-like"/>
    <property type="match status" value="1"/>
</dbReference>
<protein>
    <submittedName>
        <fullName evidence="4">Uncharacterized protein</fullName>
    </submittedName>
</protein>
<dbReference type="Gene3D" id="3.80.10.10">
    <property type="entry name" value="Ribonuclease Inhibitor"/>
    <property type="match status" value="1"/>
</dbReference>
<reference evidence="4" key="1">
    <citation type="journal article" date="2020" name="Nature">
        <title>Giant virus diversity and host interactions through global metagenomics.</title>
        <authorList>
            <person name="Schulz F."/>
            <person name="Roux S."/>
            <person name="Paez-Espino D."/>
            <person name="Jungbluth S."/>
            <person name="Walsh D.A."/>
            <person name="Denef V.J."/>
            <person name="McMahon K.D."/>
            <person name="Konstantinidis K.T."/>
            <person name="Eloe-Fadrosh E.A."/>
            <person name="Kyrpides N.C."/>
            <person name="Woyke T."/>
        </authorList>
    </citation>
    <scope>NUCLEOTIDE SEQUENCE</scope>
    <source>
        <strain evidence="4">GVMAG-M-3300009068-24</strain>
    </source>
</reference>
<dbReference type="InterPro" id="IPR051071">
    <property type="entry name" value="LRR-bact_E3_ubiq_ligases"/>
</dbReference>
<dbReference type="PROSITE" id="PS51450">
    <property type="entry name" value="LRR"/>
    <property type="match status" value="1"/>
</dbReference>
<evidence type="ECO:0000256" key="1">
    <source>
        <dbReference type="ARBA" id="ARBA00022614"/>
    </source>
</evidence>
<dbReference type="PANTHER" id="PTHR47114:SF2">
    <property type="entry name" value="OLIGODENDROCYTE-MYELIN GLYCOPROTEIN"/>
    <property type="match status" value="1"/>
</dbReference>
<dbReference type="InterPro" id="IPR032675">
    <property type="entry name" value="LRR_dom_sf"/>
</dbReference>
<dbReference type="EMBL" id="MN738881">
    <property type="protein sequence ID" value="QHT29735.1"/>
    <property type="molecule type" value="Genomic_DNA"/>
</dbReference>
<dbReference type="InterPro" id="IPR001611">
    <property type="entry name" value="Leu-rich_rpt"/>
</dbReference>
<dbReference type="AlphaFoldDB" id="A0A6C0ER19"/>
<accession>A0A6C0ER19</accession>
<organism evidence="4">
    <name type="scientific">viral metagenome</name>
    <dbReference type="NCBI Taxonomy" id="1070528"/>
    <lineage>
        <taxon>unclassified sequences</taxon>
        <taxon>metagenomes</taxon>
        <taxon>organismal metagenomes</taxon>
    </lineage>
</organism>
<evidence type="ECO:0000256" key="2">
    <source>
        <dbReference type="ARBA" id="ARBA00022737"/>
    </source>
</evidence>
<proteinExistence type="predicted"/>
<feature type="region of interest" description="Disordered" evidence="3">
    <location>
        <begin position="1"/>
        <end position="54"/>
    </location>
</feature>
<evidence type="ECO:0000313" key="4">
    <source>
        <dbReference type="EMBL" id="QHT29735.1"/>
    </source>
</evidence>
<name>A0A6C0ER19_9ZZZZ</name>